<reference evidence="5" key="2">
    <citation type="submission" date="2020-08" db="EMBL/GenBank/DDBJ databases">
        <title>Plant Genome Project.</title>
        <authorList>
            <person name="Zhang R.-G."/>
        </authorList>
    </citation>
    <scope>NUCLEOTIDE SEQUENCE</scope>
    <source>
        <strain evidence="5">Huo1</strain>
        <tissue evidence="5">Leaf</tissue>
    </source>
</reference>
<keyword evidence="2" id="KW-0805">Transcription regulation</keyword>
<dbReference type="EMBL" id="PNBA02000019">
    <property type="protein sequence ID" value="KAG6391665.1"/>
    <property type="molecule type" value="Genomic_DNA"/>
</dbReference>
<name>A0A8X8WAU0_SALSN</name>
<keyword evidence="1" id="KW-0902">Two-component regulatory system</keyword>
<dbReference type="Gene3D" id="3.40.50.2300">
    <property type="match status" value="1"/>
</dbReference>
<protein>
    <recommendedName>
        <fullName evidence="7">Two-component response regulator ARR-B family</fullName>
    </recommendedName>
</protein>
<evidence type="ECO:0000256" key="2">
    <source>
        <dbReference type="ARBA" id="ARBA00023015"/>
    </source>
</evidence>
<evidence type="ECO:0000256" key="3">
    <source>
        <dbReference type="ARBA" id="ARBA00023163"/>
    </source>
</evidence>
<feature type="compositionally biased region" description="Basic and acidic residues" evidence="4">
    <location>
        <begin position="99"/>
        <end position="116"/>
    </location>
</feature>
<evidence type="ECO:0000256" key="1">
    <source>
        <dbReference type="ARBA" id="ARBA00023012"/>
    </source>
</evidence>
<dbReference type="GO" id="GO:0000160">
    <property type="term" value="P:phosphorelay signal transduction system"/>
    <property type="evidence" value="ECO:0007669"/>
    <property type="project" value="UniProtKB-KW"/>
</dbReference>
<sequence length="124" mass="13982">MHSVISAEPKRSVIEEAMVKGACFFLKKPISPKNLKNVWQHVYRKTRKMGMKSCDCEEESHGAKAGKRGEVVHVVNESYGESSQAGNSRRKRSASSENDEAREIKRRKLAENHELADSPTIWLG</sequence>
<evidence type="ECO:0000313" key="5">
    <source>
        <dbReference type="EMBL" id="KAG6391665.1"/>
    </source>
</evidence>
<accession>A0A8X8WAU0</accession>
<organism evidence="5">
    <name type="scientific">Salvia splendens</name>
    <name type="common">Scarlet sage</name>
    <dbReference type="NCBI Taxonomy" id="180675"/>
    <lineage>
        <taxon>Eukaryota</taxon>
        <taxon>Viridiplantae</taxon>
        <taxon>Streptophyta</taxon>
        <taxon>Embryophyta</taxon>
        <taxon>Tracheophyta</taxon>
        <taxon>Spermatophyta</taxon>
        <taxon>Magnoliopsida</taxon>
        <taxon>eudicotyledons</taxon>
        <taxon>Gunneridae</taxon>
        <taxon>Pentapetalae</taxon>
        <taxon>asterids</taxon>
        <taxon>lamiids</taxon>
        <taxon>Lamiales</taxon>
        <taxon>Lamiaceae</taxon>
        <taxon>Nepetoideae</taxon>
        <taxon>Mentheae</taxon>
        <taxon>Salviinae</taxon>
        <taxon>Salvia</taxon>
        <taxon>Salvia subgen. Calosphace</taxon>
        <taxon>core Calosphace</taxon>
    </lineage>
</organism>
<evidence type="ECO:0000313" key="6">
    <source>
        <dbReference type="Proteomes" id="UP000298416"/>
    </source>
</evidence>
<reference evidence="5" key="1">
    <citation type="submission" date="2018-01" db="EMBL/GenBank/DDBJ databases">
        <authorList>
            <person name="Mao J.F."/>
        </authorList>
    </citation>
    <scope>NUCLEOTIDE SEQUENCE</scope>
    <source>
        <strain evidence="5">Huo1</strain>
        <tissue evidence="5">Leaf</tissue>
    </source>
</reference>
<keyword evidence="3" id="KW-0804">Transcription</keyword>
<evidence type="ECO:0000256" key="4">
    <source>
        <dbReference type="SAM" id="MobiDB-lite"/>
    </source>
</evidence>
<dbReference type="PANTHER" id="PTHR43874">
    <property type="entry name" value="TWO-COMPONENT RESPONSE REGULATOR"/>
    <property type="match status" value="1"/>
</dbReference>
<dbReference type="Proteomes" id="UP000298416">
    <property type="component" value="Unassembled WGS sequence"/>
</dbReference>
<keyword evidence="6" id="KW-1185">Reference proteome</keyword>
<feature type="compositionally biased region" description="Basic and acidic residues" evidence="4">
    <location>
        <begin position="59"/>
        <end position="71"/>
    </location>
</feature>
<comment type="caution">
    <text evidence="5">The sequence shown here is derived from an EMBL/GenBank/DDBJ whole genome shotgun (WGS) entry which is preliminary data.</text>
</comment>
<dbReference type="InterPro" id="IPR045279">
    <property type="entry name" value="ARR-like"/>
</dbReference>
<dbReference type="PANTHER" id="PTHR43874:SF87">
    <property type="entry name" value="HTH MYB-TYPE DOMAIN-CONTAINING PROTEIN"/>
    <property type="match status" value="1"/>
</dbReference>
<proteinExistence type="predicted"/>
<dbReference type="GO" id="GO:0009736">
    <property type="term" value="P:cytokinin-activated signaling pathway"/>
    <property type="evidence" value="ECO:0007669"/>
    <property type="project" value="InterPro"/>
</dbReference>
<gene>
    <name evidence="5" type="ORF">SASPL_149422</name>
</gene>
<feature type="region of interest" description="Disordered" evidence="4">
    <location>
        <begin position="57"/>
        <end position="124"/>
    </location>
</feature>
<evidence type="ECO:0008006" key="7">
    <source>
        <dbReference type="Google" id="ProtNLM"/>
    </source>
</evidence>
<dbReference type="AlphaFoldDB" id="A0A8X8WAU0"/>